<name>A0A6M3IT88_9ZZZZ</name>
<proteinExistence type="predicted"/>
<organism evidence="2">
    <name type="scientific">viral metagenome</name>
    <dbReference type="NCBI Taxonomy" id="1070528"/>
    <lineage>
        <taxon>unclassified sequences</taxon>
        <taxon>metagenomes</taxon>
        <taxon>organismal metagenomes</taxon>
    </lineage>
</organism>
<gene>
    <name evidence="3" type="ORF">MM415A00760_0006</name>
    <name evidence="2" type="ORF">MM415B01067_0004</name>
</gene>
<dbReference type="Gene3D" id="3.40.630.30">
    <property type="match status" value="1"/>
</dbReference>
<protein>
    <recommendedName>
        <fullName evidence="1">N-acetyltransferase domain-containing protein</fullName>
    </recommendedName>
</protein>
<dbReference type="SUPFAM" id="SSF55729">
    <property type="entry name" value="Acyl-CoA N-acyltransferases (Nat)"/>
    <property type="match status" value="1"/>
</dbReference>
<dbReference type="InterPro" id="IPR016181">
    <property type="entry name" value="Acyl_CoA_acyltransferase"/>
</dbReference>
<accession>A0A6M3IT88</accession>
<sequence>MIIERGTKERYAEILDLVRAFHREALSEYALKIDEDTLIKVFDKCVAQSFLLIIDNKCEGLIAGQEVTNPVSGERIFQEAIWYISEPFRKYGVYLFNKAQEILKQEGYAAIIMVCLANSKTEKLFKLYERMGFIPMETHFIRRL</sequence>
<dbReference type="InterPro" id="IPR000182">
    <property type="entry name" value="GNAT_dom"/>
</dbReference>
<dbReference type="EMBL" id="MT142412">
    <property type="protein sequence ID" value="QJA80218.1"/>
    <property type="molecule type" value="Genomic_DNA"/>
</dbReference>
<dbReference type="EMBL" id="MT141418">
    <property type="protein sequence ID" value="QJA60703.1"/>
    <property type="molecule type" value="Genomic_DNA"/>
</dbReference>
<dbReference type="AlphaFoldDB" id="A0A6M3IT88"/>
<dbReference type="GO" id="GO:0016747">
    <property type="term" value="F:acyltransferase activity, transferring groups other than amino-acyl groups"/>
    <property type="evidence" value="ECO:0007669"/>
    <property type="project" value="InterPro"/>
</dbReference>
<dbReference type="PROSITE" id="PS51186">
    <property type="entry name" value="GNAT"/>
    <property type="match status" value="1"/>
</dbReference>
<evidence type="ECO:0000259" key="1">
    <source>
        <dbReference type="PROSITE" id="PS51186"/>
    </source>
</evidence>
<evidence type="ECO:0000313" key="2">
    <source>
        <dbReference type="EMBL" id="QJA60703.1"/>
    </source>
</evidence>
<reference evidence="2" key="1">
    <citation type="submission" date="2020-03" db="EMBL/GenBank/DDBJ databases">
        <title>The deep terrestrial virosphere.</title>
        <authorList>
            <person name="Holmfeldt K."/>
            <person name="Nilsson E."/>
            <person name="Simone D."/>
            <person name="Lopez-Fernandez M."/>
            <person name="Wu X."/>
            <person name="de Brujin I."/>
            <person name="Lundin D."/>
            <person name="Andersson A."/>
            <person name="Bertilsson S."/>
            <person name="Dopson M."/>
        </authorList>
    </citation>
    <scope>NUCLEOTIDE SEQUENCE</scope>
    <source>
        <strain evidence="3">MM415A00760</strain>
        <strain evidence="2">MM415B01067</strain>
    </source>
</reference>
<evidence type="ECO:0000313" key="3">
    <source>
        <dbReference type="EMBL" id="QJA80218.1"/>
    </source>
</evidence>
<feature type="domain" description="N-acetyltransferase" evidence="1">
    <location>
        <begin position="1"/>
        <end position="144"/>
    </location>
</feature>